<feature type="compositionally biased region" description="Pro residues" evidence="1">
    <location>
        <begin position="43"/>
        <end position="54"/>
    </location>
</feature>
<reference evidence="2" key="1">
    <citation type="submission" date="2023-11" db="EMBL/GenBank/DDBJ databases">
        <title>Genome assemblies of two species of porcelain crab, Petrolisthes cinctipes and Petrolisthes manimaculis (Anomura: Porcellanidae).</title>
        <authorList>
            <person name="Angst P."/>
        </authorList>
    </citation>
    <scope>NUCLEOTIDE SEQUENCE</scope>
    <source>
        <strain evidence="2">PB745_02</strain>
        <tissue evidence="2">Gill</tissue>
    </source>
</reference>
<feature type="region of interest" description="Disordered" evidence="1">
    <location>
        <begin position="36"/>
        <end position="63"/>
    </location>
</feature>
<proteinExistence type="predicted"/>
<gene>
    <name evidence="2" type="ORF">Pmani_025781</name>
</gene>
<dbReference type="Proteomes" id="UP001292094">
    <property type="component" value="Unassembled WGS sequence"/>
</dbReference>
<keyword evidence="3" id="KW-1185">Reference proteome</keyword>
<accession>A0AAE1TXC2</accession>
<organism evidence="2 3">
    <name type="scientific">Petrolisthes manimaculis</name>
    <dbReference type="NCBI Taxonomy" id="1843537"/>
    <lineage>
        <taxon>Eukaryota</taxon>
        <taxon>Metazoa</taxon>
        <taxon>Ecdysozoa</taxon>
        <taxon>Arthropoda</taxon>
        <taxon>Crustacea</taxon>
        <taxon>Multicrustacea</taxon>
        <taxon>Malacostraca</taxon>
        <taxon>Eumalacostraca</taxon>
        <taxon>Eucarida</taxon>
        <taxon>Decapoda</taxon>
        <taxon>Pleocyemata</taxon>
        <taxon>Anomura</taxon>
        <taxon>Galatheoidea</taxon>
        <taxon>Porcellanidae</taxon>
        <taxon>Petrolisthes</taxon>
    </lineage>
</organism>
<evidence type="ECO:0000313" key="3">
    <source>
        <dbReference type="Proteomes" id="UP001292094"/>
    </source>
</evidence>
<protein>
    <submittedName>
        <fullName evidence="2">Uncharacterized protein</fullName>
    </submittedName>
</protein>
<evidence type="ECO:0000313" key="2">
    <source>
        <dbReference type="EMBL" id="KAK4302118.1"/>
    </source>
</evidence>
<evidence type="ECO:0000256" key="1">
    <source>
        <dbReference type="SAM" id="MobiDB-lite"/>
    </source>
</evidence>
<dbReference type="AlphaFoldDB" id="A0AAE1TXC2"/>
<dbReference type="EMBL" id="JAWZYT010002780">
    <property type="protein sequence ID" value="KAK4302118.1"/>
    <property type="molecule type" value="Genomic_DNA"/>
</dbReference>
<comment type="caution">
    <text evidence="2">The sequence shown here is derived from an EMBL/GenBank/DDBJ whole genome shotgun (WGS) entry which is preliminary data.</text>
</comment>
<sequence>MMGSAGGEGGQVRLSTDDAVSVAIELVWVRPSEVKVEGWATPGNPPGAQPPPASTPRKISQVVPQPPSPLLALRWSPVHVALTCPPFPVSQSLRDDTVRDDMHSILHL</sequence>
<name>A0AAE1TXC2_9EUCA</name>